<evidence type="ECO:0000259" key="7">
    <source>
        <dbReference type="PROSITE" id="PS51201"/>
    </source>
</evidence>
<dbReference type="PANTHER" id="PTHR43833:SF5">
    <property type="entry name" value="TRK SYSTEM POTASSIUM UPTAKE PROTEIN TRKA"/>
    <property type="match status" value="1"/>
</dbReference>
<dbReference type="InterPro" id="IPR006037">
    <property type="entry name" value="RCK_C"/>
</dbReference>
<dbReference type="PROSITE" id="PS51202">
    <property type="entry name" value="RCK_C"/>
    <property type="match status" value="2"/>
</dbReference>
<dbReference type="InterPro" id="IPR036291">
    <property type="entry name" value="NAD(P)-bd_dom_sf"/>
</dbReference>
<dbReference type="SUPFAM" id="SSF116726">
    <property type="entry name" value="TrkA C-terminal domain-like"/>
    <property type="match status" value="2"/>
</dbReference>
<reference evidence="9" key="1">
    <citation type="submission" date="2024-04" db="EMBL/GenBank/DDBJ databases">
        <authorList>
            <person name="Manzano-Marin A."/>
            <person name="Manzano-Marin A."/>
            <person name="Alejandro Manzano Marin A."/>
        </authorList>
    </citation>
    <scope>NUCLEOTIDE SEQUENCE [LARGE SCALE GENOMIC DNA]</scope>
    <source>
        <strain evidence="9">TABTEA</strain>
    </source>
</reference>
<evidence type="ECO:0000313" key="10">
    <source>
        <dbReference type="Proteomes" id="UP001497533"/>
    </source>
</evidence>
<evidence type="ECO:0000256" key="1">
    <source>
        <dbReference type="ARBA" id="ARBA00017378"/>
    </source>
</evidence>
<sequence>MKIIILGAGKVGITLAENLVNKNNDITIVDLNANRLRLLQKQFDLRVVNGYGSHPCVLKDAGAKNTDMLIAVTNSDEVNMIACQIAHSIFSIPKKVARIRSSEYMRESKKLFLYEQIPIDYLISPEQIVIDYIFNVIKYPGALQVVSFAEGKISLVSIKAYYGGYLIGKTLLNLHKHISDVNVYIVAIFRKKKTVKPKGSTVIEVDDEIFFIVSTEHIRIVISEFQRLERSYKRLMIVGGGNIGFGLAKKLEKKYNIKLIEKNKQRAIKLAEFLHNTIIFHGNASDQELLSEEHVEQMDIFIALTDNDEINIMSSMLAKKIGVKKVVSLIQNSAYLGLIKDKTIDIALSPQQATISSLLRHVRKAEIINVFSLKKCAAEVIEAVVDKNKNTSKIINKKISDIKFPEGVIIGAIIKKDEVIIASDNYIIEHNDHLIIFISDKNSVSDIEQIFQFNNFL</sequence>
<dbReference type="NCBIfam" id="NF007039">
    <property type="entry name" value="PRK09496.3-2"/>
    <property type="match status" value="1"/>
</dbReference>
<dbReference type="InterPro" id="IPR036721">
    <property type="entry name" value="RCK_C_sf"/>
</dbReference>
<dbReference type="SUPFAM" id="SSF51735">
    <property type="entry name" value="NAD(P)-binding Rossmann-fold domains"/>
    <property type="match status" value="2"/>
</dbReference>
<evidence type="ECO:0000313" key="9">
    <source>
        <dbReference type="EMBL" id="CAL1329114.1"/>
    </source>
</evidence>
<dbReference type="Gene3D" id="3.30.70.1450">
    <property type="entry name" value="Regulator of K+ conductance, C-terminal domain"/>
    <property type="match status" value="2"/>
</dbReference>
<evidence type="ECO:0000256" key="3">
    <source>
        <dbReference type="ARBA" id="ARBA00022538"/>
    </source>
</evidence>
<dbReference type="PRINTS" id="PR00335">
    <property type="entry name" value="KUPTAKETRKA"/>
</dbReference>
<dbReference type="RefSeq" id="WP_341765168.1">
    <property type="nucleotide sequence ID" value="NZ_OZ034688.1"/>
</dbReference>
<feature type="domain" description="RCK N-terminal" evidence="7">
    <location>
        <begin position="1"/>
        <end position="123"/>
    </location>
</feature>
<organism evidence="9 10">
    <name type="scientific">Candidatus Providencia siddallii</name>
    <dbReference type="NCBI Taxonomy" id="1715285"/>
    <lineage>
        <taxon>Bacteria</taxon>
        <taxon>Pseudomonadati</taxon>
        <taxon>Pseudomonadota</taxon>
        <taxon>Gammaproteobacteria</taxon>
        <taxon>Enterobacterales</taxon>
        <taxon>Morganellaceae</taxon>
        <taxon>Providencia</taxon>
    </lineage>
</organism>
<keyword evidence="3" id="KW-0633">Potassium transport</keyword>
<evidence type="ECO:0000259" key="8">
    <source>
        <dbReference type="PROSITE" id="PS51202"/>
    </source>
</evidence>
<evidence type="ECO:0000256" key="5">
    <source>
        <dbReference type="ARBA" id="ARBA00023027"/>
    </source>
</evidence>
<feature type="domain" description="RCK C-terminal" evidence="8">
    <location>
        <begin position="368"/>
        <end position="456"/>
    </location>
</feature>
<dbReference type="PANTHER" id="PTHR43833">
    <property type="entry name" value="POTASSIUM CHANNEL PROTEIN 2-RELATED-RELATED"/>
    <property type="match status" value="1"/>
</dbReference>
<keyword evidence="5" id="KW-0520">NAD</keyword>
<evidence type="ECO:0000256" key="4">
    <source>
        <dbReference type="ARBA" id="ARBA00022958"/>
    </source>
</evidence>
<keyword evidence="2" id="KW-0813">Transport</keyword>
<accession>A0ABM9NNR3</accession>
<dbReference type="InterPro" id="IPR003148">
    <property type="entry name" value="RCK_N"/>
</dbReference>
<name>A0ABM9NNR3_9GAMM</name>
<gene>
    <name evidence="9" type="primary">trkA</name>
    <name evidence="9" type="ORF">PRHACTZTBTEA_185</name>
</gene>
<dbReference type="Gene3D" id="3.40.50.720">
    <property type="entry name" value="NAD(P)-binding Rossmann-like Domain"/>
    <property type="match status" value="2"/>
</dbReference>
<dbReference type="Pfam" id="PF02254">
    <property type="entry name" value="TrkA_N"/>
    <property type="match status" value="2"/>
</dbReference>
<protein>
    <recommendedName>
        <fullName evidence="1">Trk system potassium uptake protein TrkA</fullName>
    </recommendedName>
</protein>
<dbReference type="NCBIfam" id="NF007030">
    <property type="entry name" value="PRK09496.1-1"/>
    <property type="match status" value="1"/>
</dbReference>
<dbReference type="EMBL" id="OZ034688">
    <property type="protein sequence ID" value="CAL1329114.1"/>
    <property type="molecule type" value="Genomic_DNA"/>
</dbReference>
<dbReference type="InterPro" id="IPR050721">
    <property type="entry name" value="Trk_Ktr_HKT_K-transport"/>
</dbReference>
<dbReference type="InterPro" id="IPR006036">
    <property type="entry name" value="K_uptake_TrkA"/>
</dbReference>
<dbReference type="Pfam" id="PF02080">
    <property type="entry name" value="TrkA_C"/>
    <property type="match status" value="2"/>
</dbReference>
<dbReference type="Proteomes" id="UP001497533">
    <property type="component" value="Chromosome"/>
</dbReference>
<evidence type="ECO:0000256" key="2">
    <source>
        <dbReference type="ARBA" id="ARBA00022448"/>
    </source>
</evidence>
<keyword evidence="10" id="KW-1185">Reference proteome</keyword>
<dbReference type="NCBIfam" id="NF007032">
    <property type="entry name" value="PRK09496.1-4"/>
    <property type="match status" value="1"/>
</dbReference>
<feature type="domain" description="RCK C-terminal" evidence="8">
    <location>
        <begin position="143"/>
        <end position="231"/>
    </location>
</feature>
<dbReference type="NCBIfam" id="NF007031">
    <property type="entry name" value="PRK09496.1-2"/>
    <property type="match status" value="1"/>
</dbReference>
<keyword evidence="4" id="KW-0630">Potassium</keyword>
<feature type="domain" description="RCK N-terminal" evidence="7">
    <location>
        <begin position="232"/>
        <end position="348"/>
    </location>
</feature>
<proteinExistence type="predicted"/>
<evidence type="ECO:0000256" key="6">
    <source>
        <dbReference type="ARBA" id="ARBA00023065"/>
    </source>
</evidence>
<keyword evidence="6" id="KW-0406">Ion transport</keyword>
<dbReference type="PROSITE" id="PS51201">
    <property type="entry name" value="RCK_N"/>
    <property type="match status" value="2"/>
</dbReference>